<proteinExistence type="predicted"/>
<accession>A0A9Q0RQ64</accession>
<evidence type="ECO:0000313" key="1">
    <source>
        <dbReference type="EMBL" id="KAJ6224183.1"/>
    </source>
</evidence>
<dbReference type="Proteomes" id="UP001142055">
    <property type="component" value="Chromosome 1"/>
</dbReference>
<sequence>MAEQGKTVDVTYDWTVPSDSIKDCLYDDNDIYYEYDDYQDDVKIESPSFGTSKEPNKFVLRLYPRSTEGCSDCGSLVIQLKWSKEDEIKINNFKISISSYSNQIEKNISESMMHQICTETAAKLYYTADVYQLSELKQVAINFINLDPLKVIETDGWKEYIKIRPDLIEELYKNLANKTVSSLSRFH</sequence>
<comment type="caution">
    <text evidence="1">The sequence shown here is derived from an EMBL/GenBank/DDBJ whole genome shotgun (WGS) entry which is preliminary data.</text>
</comment>
<evidence type="ECO:0000313" key="2">
    <source>
        <dbReference type="Proteomes" id="UP001142055"/>
    </source>
</evidence>
<name>A0A9Q0RQ64_BLOTA</name>
<dbReference type="EMBL" id="JAPWDV010000001">
    <property type="protein sequence ID" value="KAJ6224183.1"/>
    <property type="molecule type" value="Genomic_DNA"/>
</dbReference>
<reference evidence="1" key="1">
    <citation type="submission" date="2022-12" db="EMBL/GenBank/DDBJ databases">
        <title>Genome assemblies of Blomia tropicalis.</title>
        <authorList>
            <person name="Cui Y."/>
        </authorList>
    </citation>
    <scope>NUCLEOTIDE SEQUENCE</scope>
    <source>
        <tissue evidence="1">Adult mites</tissue>
    </source>
</reference>
<gene>
    <name evidence="1" type="ORF">RDWZM_002728</name>
</gene>
<protein>
    <submittedName>
        <fullName evidence="1">Uncharacterized protein</fullName>
    </submittedName>
</protein>
<dbReference type="AlphaFoldDB" id="A0A9Q0RQ64"/>
<organism evidence="1 2">
    <name type="scientific">Blomia tropicalis</name>
    <name type="common">Mite</name>
    <dbReference type="NCBI Taxonomy" id="40697"/>
    <lineage>
        <taxon>Eukaryota</taxon>
        <taxon>Metazoa</taxon>
        <taxon>Ecdysozoa</taxon>
        <taxon>Arthropoda</taxon>
        <taxon>Chelicerata</taxon>
        <taxon>Arachnida</taxon>
        <taxon>Acari</taxon>
        <taxon>Acariformes</taxon>
        <taxon>Sarcoptiformes</taxon>
        <taxon>Astigmata</taxon>
        <taxon>Glycyphagoidea</taxon>
        <taxon>Echimyopodidae</taxon>
        <taxon>Blomia</taxon>
    </lineage>
</organism>
<keyword evidence="2" id="KW-1185">Reference proteome</keyword>
<dbReference type="Gene3D" id="1.25.40.420">
    <property type="match status" value="1"/>
</dbReference>